<dbReference type="GO" id="GO:0010043">
    <property type="term" value="P:response to zinc ion"/>
    <property type="evidence" value="ECO:0007669"/>
    <property type="project" value="TreeGrafter"/>
</dbReference>
<feature type="transmembrane region" description="Helical" evidence="7">
    <location>
        <begin position="131"/>
        <end position="154"/>
    </location>
</feature>
<evidence type="ECO:0000256" key="5">
    <source>
        <dbReference type="ARBA" id="ARBA00023136"/>
    </source>
</evidence>
<keyword evidence="3 6" id="KW-0812">Transmembrane</keyword>
<dbReference type="Pfam" id="PF00950">
    <property type="entry name" value="ABC-3"/>
    <property type="match status" value="1"/>
</dbReference>
<keyword evidence="9" id="KW-1185">Reference proteome</keyword>
<evidence type="ECO:0000313" key="9">
    <source>
        <dbReference type="Proteomes" id="UP000002730"/>
    </source>
</evidence>
<reference evidence="8 9" key="1">
    <citation type="submission" date="2010-08" db="EMBL/GenBank/DDBJ databases">
        <title>Complete sequence of Clostridium cellulovorans 743B.</title>
        <authorList>
            <consortium name="US DOE Joint Genome Institute"/>
            <person name="Lucas S."/>
            <person name="Copeland A."/>
            <person name="Lapidus A."/>
            <person name="Cheng J.-F."/>
            <person name="Bruce D."/>
            <person name="Goodwin L."/>
            <person name="Pitluck S."/>
            <person name="Chertkov O."/>
            <person name="Detter J.C."/>
            <person name="Han C."/>
            <person name="Tapia R."/>
            <person name="Land M."/>
            <person name="Hauser L."/>
            <person name="Chang Y.-J."/>
            <person name="Jeffries C."/>
            <person name="Kyrpides N."/>
            <person name="Ivanova N."/>
            <person name="Mikhailova N."/>
            <person name="Hemme C.L."/>
            <person name="Woyke T."/>
        </authorList>
    </citation>
    <scope>NUCLEOTIDE SEQUENCE [LARGE SCALE GENOMIC DNA]</scope>
    <source>
        <strain evidence="9">ATCC 35296 / DSM 3052 / OCM 3 / 743B</strain>
    </source>
</reference>
<dbReference type="CDD" id="cd06550">
    <property type="entry name" value="TM_ABC_iron-siderophores_like"/>
    <property type="match status" value="1"/>
</dbReference>
<dbReference type="InterPro" id="IPR037294">
    <property type="entry name" value="ABC_BtuC-like"/>
</dbReference>
<comment type="subcellular location">
    <subcellularLocation>
        <location evidence="6">Cell membrane</location>
        <topology evidence="6">Multi-pass membrane protein</topology>
    </subcellularLocation>
    <subcellularLocation>
        <location evidence="1">Membrane</location>
        <topology evidence="1">Multi-pass membrane protein</topology>
    </subcellularLocation>
</comment>
<feature type="transmembrane region" description="Helical" evidence="7">
    <location>
        <begin position="214"/>
        <end position="236"/>
    </location>
</feature>
<proteinExistence type="inferred from homology"/>
<accession>D9SNN0</accession>
<dbReference type="RefSeq" id="WP_010075356.1">
    <property type="nucleotide sequence ID" value="NC_014393.1"/>
</dbReference>
<dbReference type="InterPro" id="IPR001626">
    <property type="entry name" value="ABC_TroCD"/>
</dbReference>
<dbReference type="KEGG" id="ccb:Clocel_0112"/>
<evidence type="ECO:0000256" key="4">
    <source>
        <dbReference type="ARBA" id="ARBA00022989"/>
    </source>
</evidence>
<evidence type="ECO:0000256" key="2">
    <source>
        <dbReference type="ARBA" id="ARBA00008034"/>
    </source>
</evidence>
<organism evidence="8 9">
    <name type="scientific">Clostridium cellulovorans (strain ATCC 35296 / DSM 3052 / OCM 3 / 743B)</name>
    <dbReference type="NCBI Taxonomy" id="573061"/>
    <lineage>
        <taxon>Bacteria</taxon>
        <taxon>Bacillati</taxon>
        <taxon>Bacillota</taxon>
        <taxon>Clostridia</taxon>
        <taxon>Eubacteriales</taxon>
        <taxon>Clostridiaceae</taxon>
        <taxon>Clostridium</taxon>
    </lineage>
</organism>
<dbReference type="Gene3D" id="1.10.3470.10">
    <property type="entry name" value="ABC transporter involved in vitamin B12 uptake, BtuC"/>
    <property type="match status" value="1"/>
</dbReference>
<feature type="transmembrane region" description="Helical" evidence="7">
    <location>
        <begin position="12"/>
        <end position="30"/>
    </location>
</feature>
<dbReference type="OrthoDB" id="9798540at2"/>
<sequence length="270" mass="28910">MLQYEFMRNALLGALFISILCPTVGIFLVLKRYSMMGDTLAHNSFAGIALGLMIGANPLLSAFVVTSVAGLLIEFLRKYLNKYADLIMSIVLTLGIGIGITLISTGKASGNINSYLFGSMLTVTKGELKTMAILGIITAITLIFIFNDLVYITFDEEGAKIAGIKVKLINYIFILLVSATIAVSVKIVGILVISSMITLPVATALQFKKGFKATMIIGIFTGIIDIMLGLISSYYLDAAPGGLIALTSVIVLLSVIVLRRLLSNISALRN</sequence>
<keyword evidence="6" id="KW-0813">Transport</keyword>
<dbReference type="EMBL" id="CP002160">
    <property type="protein sequence ID" value="ADL49901.1"/>
    <property type="molecule type" value="Genomic_DNA"/>
</dbReference>
<dbReference type="GO" id="GO:0043190">
    <property type="term" value="C:ATP-binding cassette (ABC) transporter complex"/>
    <property type="evidence" value="ECO:0007669"/>
    <property type="project" value="InterPro"/>
</dbReference>
<dbReference type="PANTHER" id="PTHR30477">
    <property type="entry name" value="ABC-TRANSPORTER METAL-BINDING PROTEIN"/>
    <property type="match status" value="1"/>
</dbReference>
<gene>
    <name evidence="8" type="ordered locus">Clocel_0112</name>
</gene>
<evidence type="ECO:0000256" key="3">
    <source>
        <dbReference type="ARBA" id="ARBA00022692"/>
    </source>
</evidence>
<name>D9SNN0_CLOC7</name>
<keyword evidence="4 7" id="KW-1133">Transmembrane helix</keyword>
<feature type="transmembrane region" description="Helical" evidence="7">
    <location>
        <begin position="50"/>
        <end position="76"/>
    </location>
</feature>
<dbReference type="SUPFAM" id="SSF81345">
    <property type="entry name" value="ABC transporter involved in vitamin B12 uptake, BtuC"/>
    <property type="match status" value="1"/>
</dbReference>
<comment type="similarity">
    <text evidence="2 6">Belongs to the ABC-3 integral membrane protein family.</text>
</comment>
<dbReference type="Proteomes" id="UP000002730">
    <property type="component" value="Chromosome"/>
</dbReference>
<feature type="transmembrane region" description="Helical" evidence="7">
    <location>
        <begin position="242"/>
        <end position="262"/>
    </location>
</feature>
<evidence type="ECO:0000256" key="1">
    <source>
        <dbReference type="ARBA" id="ARBA00004141"/>
    </source>
</evidence>
<evidence type="ECO:0000256" key="6">
    <source>
        <dbReference type="RuleBase" id="RU003943"/>
    </source>
</evidence>
<dbReference type="AlphaFoldDB" id="D9SNN0"/>
<dbReference type="HOGENOM" id="CLU_028808_3_1_9"/>
<dbReference type="eggNOG" id="COG1108">
    <property type="taxonomic scope" value="Bacteria"/>
</dbReference>
<dbReference type="PANTHER" id="PTHR30477:SF0">
    <property type="entry name" value="METAL TRANSPORT SYSTEM MEMBRANE PROTEIN TM_0125-RELATED"/>
    <property type="match status" value="1"/>
</dbReference>
<evidence type="ECO:0000256" key="7">
    <source>
        <dbReference type="SAM" id="Phobius"/>
    </source>
</evidence>
<dbReference type="GO" id="GO:0055085">
    <property type="term" value="P:transmembrane transport"/>
    <property type="evidence" value="ECO:0007669"/>
    <property type="project" value="InterPro"/>
</dbReference>
<dbReference type="STRING" id="573061.Clocel_0112"/>
<feature type="transmembrane region" description="Helical" evidence="7">
    <location>
        <begin position="83"/>
        <end position="103"/>
    </location>
</feature>
<keyword evidence="5 7" id="KW-0472">Membrane</keyword>
<feature type="transmembrane region" description="Helical" evidence="7">
    <location>
        <begin position="166"/>
        <end position="183"/>
    </location>
</feature>
<protein>
    <submittedName>
        <fullName evidence="8">ABC-3 protein</fullName>
    </submittedName>
</protein>
<evidence type="ECO:0000313" key="8">
    <source>
        <dbReference type="EMBL" id="ADL49901.1"/>
    </source>
</evidence>